<keyword evidence="11" id="KW-1185">Reference proteome</keyword>
<comment type="caution">
    <text evidence="10">The sequence shown here is derived from an EMBL/GenBank/DDBJ whole genome shotgun (WGS) entry which is preliminary data.</text>
</comment>
<dbReference type="PANTHER" id="PTHR33281:SF19">
    <property type="entry name" value="VOLTAGE-DEPENDENT ANION CHANNEL-FORMING PROTEIN YNEE"/>
    <property type="match status" value="1"/>
</dbReference>
<sequence length="302" mass="34381">MIIRERPNFLKIFFLLQGSIVPKILPQILIVGVLSALVMFVHFRWPHFLPIYDGGPFALLGIAISVFLSFRNSACYDRWWEGRKQWGALIHSSRNLARQTCILPSEDQKHLLNLTCAFSHALVHHLRPGQNEAENVSAFLSREESLLWKKSRFPPDMIIRLMGRKLVELRAQGTIGDIPYQMLDRTIGEIAGVLAACERIRSTPIPFPYMLLLNRTAFLFCLCIPFGFAHTLGWATPFPTMLIAYTFFGLDKVGDELEDPFSMHDNGLPLSFLAKVIEINMREALGEENLPPFPVAEAYILR</sequence>
<keyword evidence="7 9" id="KW-0472">Membrane</keyword>
<comment type="subcellular location">
    <subcellularLocation>
        <location evidence="1">Cell membrane</location>
        <topology evidence="1">Multi-pass membrane protein</topology>
    </subcellularLocation>
</comment>
<evidence type="ECO:0000256" key="3">
    <source>
        <dbReference type="ARBA" id="ARBA00022475"/>
    </source>
</evidence>
<evidence type="ECO:0000256" key="2">
    <source>
        <dbReference type="ARBA" id="ARBA00022448"/>
    </source>
</evidence>
<evidence type="ECO:0000313" key="11">
    <source>
        <dbReference type="Proteomes" id="UP001617427"/>
    </source>
</evidence>
<name>A0ABW8EW13_9BURK</name>
<dbReference type="Pfam" id="PF25539">
    <property type="entry name" value="Bestrophin_2"/>
    <property type="match status" value="1"/>
</dbReference>
<evidence type="ECO:0000313" key="10">
    <source>
        <dbReference type="EMBL" id="MFJ3045631.1"/>
    </source>
</evidence>
<keyword evidence="2" id="KW-0813">Transport</keyword>
<evidence type="ECO:0000256" key="8">
    <source>
        <dbReference type="ARBA" id="ARBA00034708"/>
    </source>
</evidence>
<comment type="similarity">
    <text evidence="8">Belongs to the anion channel-forming bestrophin (TC 1.A.46) family.</text>
</comment>
<dbReference type="RefSeq" id="WP_402699324.1">
    <property type="nucleotide sequence ID" value="NZ_JBIUZV010000003.1"/>
</dbReference>
<dbReference type="PANTHER" id="PTHR33281">
    <property type="entry name" value="UPF0187 PROTEIN YNEE"/>
    <property type="match status" value="1"/>
</dbReference>
<keyword evidence="5 9" id="KW-1133">Transmembrane helix</keyword>
<evidence type="ECO:0000256" key="1">
    <source>
        <dbReference type="ARBA" id="ARBA00004651"/>
    </source>
</evidence>
<organism evidence="10 11">
    <name type="scientific">Herbaspirillum chlorophenolicum</name>
    <dbReference type="NCBI Taxonomy" id="211589"/>
    <lineage>
        <taxon>Bacteria</taxon>
        <taxon>Pseudomonadati</taxon>
        <taxon>Pseudomonadota</taxon>
        <taxon>Betaproteobacteria</taxon>
        <taxon>Burkholderiales</taxon>
        <taxon>Oxalobacteraceae</taxon>
        <taxon>Herbaspirillum</taxon>
    </lineage>
</organism>
<reference evidence="10 11" key="1">
    <citation type="submission" date="2024-10" db="EMBL/GenBank/DDBJ databases">
        <title>The Natural Products Discovery Center: Release of the First 8490 Sequenced Strains for Exploring Actinobacteria Biosynthetic Diversity.</title>
        <authorList>
            <person name="Kalkreuter E."/>
            <person name="Kautsar S.A."/>
            <person name="Yang D."/>
            <person name="Bader C.D."/>
            <person name="Teijaro C.N."/>
            <person name="Fluegel L."/>
            <person name="Davis C.M."/>
            <person name="Simpson J.R."/>
            <person name="Lauterbach L."/>
            <person name="Steele A.D."/>
            <person name="Gui C."/>
            <person name="Meng S."/>
            <person name="Li G."/>
            <person name="Viehrig K."/>
            <person name="Ye F."/>
            <person name="Su P."/>
            <person name="Kiefer A.F."/>
            <person name="Nichols A."/>
            <person name="Cepeda A.J."/>
            <person name="Yan W."/>
            <person name="Fan B."/>
            <person name="Jiang Y."/>
            <person name="Adhikari A."/>
            <person name="Zheng C.-J."/>
            <person name="Schuster L."/>
            <person name="Cowan T.M."/>
            <person name="Smanski M.J."/>
            <person name="Chevrette M.G."/>
            <person name="De Carvalho L.P.S."/>
            <person name="Shen B."/>
        </authorList>
    </citation>
    <scope>NUCLEOTIDE SEQUENCE [LARGE SCALE GENOMIC DNA]</scope>
    <source>
        <strain evidence="10 11">NPDC087045</strain>
    </source>
</reference>
<feature type="transmembrane region" description="Helical" evidence="9">
    <location>
        <begin position="20"/>
        <end position="43"/>
    </location>
</feature>
<evidence type="ECO:0000256" key="9">
    <source>
        <dbReference type="SAM" id="Phobius"/>
    </source>
</evidence>
<feature type="transmembrane region" description="Helical" evidence="9">
    <location>
        <begin position="49"/>
        <end position="70"/>
    </location>
</feature>
<evidence type="ECO:0000256" key="7">
    <source>
        <dbReference type="ARBA" id="ARBA00023136"/>
    </source>
</evidence>
<dbReference type="Proteomes" id="UP001617427">
    <property type="component" value="Unassembled WGS sequence"/>
</dbReference>
<evidence type="ECO:0000256" key="4">
    <source>
        <dbReference type="ARBA" id="ARBA00022692"/>
    </source>
</evidence>
<dbReference type="InterPro" id="IPR044669">
    <property type="entry name" value="YneE/VCCN1/2-like"/>
</dbReference>
<keyword evidence="4 9" id="KW-0812">Transmembrane</keyword>
<evidence type="ECO:0000256" key="5">
    <source>
        <dbReference type="ARBA" id="ARBA00022989"/>
    </source>
</evidence>
<gene>
    <name evidence="10" type="ORF">ACIPEN_07380</name>
</gene>
<accession>A0ABW8EW13</accession>
<dbReference type="EMBL" id="JBIUZV010000003">
    <property type="protein sequence ID" value="MFJ3045631.1"/>
    <property type="molecule type" value="Genomic_DNA"/>
</dbReference>
<keyword evidence="3" id="KW-1003">Cell membrane</keyword>
<protein>
    <submittedName>
        <fullName evidence="10">Bestrophin family protein</fullName>
    </submittedName>
</protein>
<feature type="transmembrane region" description="Helical" evidence="9">
    <location>
        <begin position="209"/>
        <end position="228"/>
    </location>
</feature>
<keyword evidence="6" id="KW-0406">Ion transport</keyword>
<evidence type="ECO:0000256" key="6">
    <source>
        <dbReference type="ARBA" id="ARBA00023065"/>
    </source>
</evidence>
<proteinExistence type="inferred from homology"/>